<dbReference type="Gene3D" id="1.20.120.1240">
    <property type="entry name" value="Dynamin, middle domain"/>
    <property type="match status" value="1"/>
</dbReference>
<dbReference type="InterPro" id="IPR000375">
    <property type="entry name" value="Dynamin_stalk"/>
</dbReference>
<dbReference type="PRINTS" id="PR00195">
    <property type="entry name" value="DYNAMIN"/>
</dbReference>
<feature type="compositionally biased region" description="Basic and acidic residues" evidence="3">
    <location>
        <begin position="828"/>
        <end position="837"/>
    </location>
</feature>
<dbReference type="GO" id="GO:0031623">
    <property type="term" value="P:receptor internalization"/>
    <property type="evidence" value="ECO:0007669"/>
    <property type="project" value="TreeGrafter"/>
</dbReference>
<dbReference type="GO" id="GO:0008017">
    <property type="term" value="F:microtubule binding"/>
    <property type="evidence" value="ECO:0007669"/>
    <property type="project" value="TreeGrafter"/>
</dbReference>
<accession>A0A2J6TR04</accession>
<keyword evidence="2" id="KW-0342">GTP-binding</keyword>
<dbReference type="GO" id="GO:0003924">
    <property type="term" value="F:GTPase activity"/>
    <property type="evidence" value="ECO:0007669"/>
    <property type="project" value="InterPro"/>
</dbReference>
<evidence type="ECO:0000259" key="4">
    <source>
        <dbReference type="PROSITE" id="PS51388"/>
    </source>
</evidence>
<dbReference type="InterPro" id="IPR045063">
    <property type="entry name" value="Dynamin_N"/>
</dbReference>
<dbReference type="Pfam" id="PF00350">
    <property type="entry name" value="Dynamin_N"/>
    <property type="match status" value="1"/>
</dbReference>
<name>A0A2J6TR04_9HELO</name>
<feature type="region of interest" description="Disordered" evidence="3">
    <location>
        <begin position="461"/>
        <end position="502"/>
    </location>
</feature>
<dbReference type="PROSITE" id="PS51388">
    <property type="entry name" value="GED"/>
    <property type="match status" value="1"/>
</dbReference>
<dbReference type="GO" id="GO:0005737">
    <property type="term" value="C:cytoplasm"/>
    <property type="evidence" value="ECO:0007669"/>
    <property type="project" value="TreeGrafter"/>
</dbReference>
<gene>
    <name evidence="5" type="ORF">K444DRAFT_519277</name>
</gene>
<reference evidence="5 6" key="1">
    <citation type="submission" date="2016-04" db="EMBL/GenBank/DDBJ databases">
        <title>A degradative enzymes factory behind the ericoid mycorrhizal symbiosis.</title>
        <authorList>
            <consortium name="DOE Joint Genome Institute"/>
            <person name="Martino E."/>
            <person name="Morin E."/>
            <person name="Grelet G."/>
            <person name="Kuo A."/>
            <person name="Kohler A."/>
            <person name="Daghino S."/>
            <person name="Barry K."/>
            <person name="Choi C."/>
            <person name="Cichocki N."/>
            <person name="Clum A."/>
            <person name="Copeland A."/>
            <person name="Hainaut M."/>
            <person name="Haridas S."/>
            <person name="Labutti K."/>
            <person name="Lindquist E."/>
            <person name="Lipzen A."/>
            <person name="Khouja H.-R."/>
            <person name="Murat C."/>
            <person name="Ohm R."/>
            <person name="Olson A."/>
            <person name="Spatafora J."/>
            <person name="Veneault-Fourrey C."/>
            <person name="Henrissat B."/>
            <person name="Grigoriev I."/>
            <person name="Martin F."/>
            <person name="Perotto S."/>
        </authorList>
    </citation>
    <scope>NUCLEOTIDE SEQUENCE [LARGE SCALE GENOMIC DNA]</scope>
    <source>
        <strain evidence="5 6">E</strain>
    </source>
</reference>
<feature type="region of interest" description="Disordered" evidence="3">
    <location>
        <begin position="828"/>
        <end position="872"/>
    </location>
</feature>
<dbReference type="SUPFAM" id="SSF52540">
    <property type="entry name" value="P-loop containing nucleoside triphosphate hydrolases"/>
    <property type="match status" value="1"/>
</dbReference>
<evidence type="ECO:0000313" key="6">
    <source>
        <dbReference type="Proteomes" id="UP000235371"/>
    </source>
</evidence>
<dbReference type="GO" id="GO:0005525">
    <property type="term" value="F:GTP binding"/>
    <property type="evidence" value="ECO:0007669"/>
    <property type="project" value="InterPro"/>
</dbReference>
<evidence type="ECO:0000313" key="5">
    <source>
        <dbReference type="EMBL" id="PMD65465.1"/>
    </source>
</evidence>
<dbReference type="SMART" id="SM00053">
    <property type="entry name" value="DYNc"/>
    <property type="match status" value="1"/>
</dbReference>
<evidence type="ECO:0000256" key="2">
    <source>
        <dbReference type="ARBA" id="ARBA00023134"/>
    </source>
</evidence>
<dbReference type="PANTHER" id="PTHR11566">
    <property type="entry name" value="DYNAMIN"/>
    <property type="match status" value="1"/>
</dbReference>
<dbReference type="EMBL" id="KZ613746">
    <property type="protein sequence ID" value="PMD65465.1"/>
    <property type="molecule type" value="Genomic_DNA"/>
</dbReference>
<proteinExistence type="predicted"/>
<keyword evidence="1" id="KW-0547">Nucleotide-binding</keyword>
<dbReference type="STRING" id="1095630.A0A2J6TR04"/>
<dbReference type="InterPro" id="IPR027417">
    <property type="entry name" value="P-loop_NTPase"/>
</dbReference>
<dbReference type="Pfam" id="PF01031">
    <property type="entry name" value="Dynamin_M"/>
    <property type="match status" value="1"/>
</dbReference>
<keyword evidence="6" id="KW-1185">Reference proteome</keyword>
<dbReference type="RefSeq" id="XP_024742369.1">
    <property type="nucleotide sequence ID" value="XM_024873942.1"/>
</dbReference>
<dbReference type="Gene3D" id="3.40.50.300">
    <property type="entry name" value="P-loop containing nucleotide triphosphate hydrolases"/>
    <property type="match status" value="1"/>
</dbReference>
<evidence type="ECO:0000256" key="3">
    <source>
        <dbReference type="SAM" id="MobiDB-lite"/>
    </source>
</evidence>
<dbReference type="PANTHER" id="PTHR11566:SF131">
    <property type="entry name" value="GTPASE, PUTATIVE (AFU_ORTHOLOGUE AFUA_6G07630)-RELATED"/>
    <property type="match status" value="1"/>
</dbReference>
<dbReference type="GO" id="GO:0005874">
    <property type="term" value="C:microtubule"/>
    <property type="evidence" value="ECO:0007669"/>
    <property type="project" value="TreeGrafter"/>
</dbReference>
<dbReference type="Proteomes" id="UP000235371">
    <property type="component" value="Unassembled WGS sequence"/>
</dbReference>
<dbReference type="InParanoid" id="A0A2J6TR04"/>
<dbReference type="OrthoDB" id="5061070at2759"/>
<dbReference type="GO" id="GO:0005886">
    <property type="term" value="C:plasma membrane"/>
    <property type="evidence" value="ECO:0007669"/>
    <property type="project" value="TreeGrafter"/>
</dbReference>
<dbReference type="InterPro" id="IPR001401">
    <property type="entry name" value="Dynamin_GTPase"/>
</dbReference>
<dbReference type="InterPro" id="IPR022812">
    <property type="entry name" value="Dynamin"/>
</dbReference>
<dbReference type="InterPro" id="IPR020850">
    <property type="entry name" value="GED_dom"/>
</dbReference>
<feature type="compositionally biased region" description="Acidic residues" evidence="3">
    <location>
        <begin position="855"/>
        <end position="865"/>
    </location>
</feature>
<organism evidence="5 6">
    <name type="scientific">Hyaloscypha bicolor E</name>
    <dbReference type="NCBI Taxonomy" id="1095630"/>
    <lineage>
        <taxon>Eukaryota</taxon>
        <taxon>Fungi</taxon>
        <taxon>Dikarya</taxon>
        <taxon>Ascomycota</taxon>
        <taxon>Pezizomycotina</taxon>
        <taxon>Leotiomycetes</taxon>
        <taxon>Helotiales</taxon>
        <taxon>Hyaloscyphaceae</taxon>
        <taxon>Hyaloscypha</taxon>
        <taxon>Hyaloscypha bicolor</taxon>
    </lineage>
</organism>
<dbReference type="GeneID" id="36582022"/>
<evidence type="ECO:0000256" key="1">
    <source>
        <dbReference type="ARBA" id="ARBA00022741"/>
    </source>
</evidence>
<sequence length="872" mass="99328">MAEEPAQTQGLELVGQKVKILVDAISELRNFGLDHVVQLPELVLVGDQSAGKSSLMSALTEVQLPKDQGICTKCPANIKTSPSDTWTCQVSLQQYYKYISPGPRGVESRHVTKARPFPPWVEQVLEVKKFKTITNKSELEEVIKWAQIALLNHDEDYRIFIPGTGRRALGDFQQERESTEAKFSPNVIFIEISGPGLPALSFYDLPGIFRVAPDPKDQYLAKVIENLAVKYIDRPNALIIWTLAMKTDPSNSSTGKVIQDCKATSRCVGVLTNPDHVSIRHLEYEKILLGKAHIVRHGYYVTKQPAENSNLHGPNYHALARQEETEFFDTHELWTQDWASFRNRCGTSAIQEFLSTQLATQILYSIPNITEKVQQRTRDVDQQLSDCPDLPESDMLNIVTRLLAQVSNDVQNLVNGDLYDLPTSFQNEWTTLCDRFRDLILHIKPKVTVSHESDHAEVIELISDDDEPFRPSTPIRKRPAEQVQSPPAQRQRTSQSPHSQYRVIQTPPTGIKRENGLMQAPPLRLPASNRNQFAGTPFQSVENLGKGFTNLTEISKTILSNTRPGLPGLVNIKTYNDLCLQSVASWKFPLEIFINETLRMLRQQLENILKKRLGVYEQTQLYRTAGTYLQKFLDGHMEEQRKCLKELFELETYRSFTINRAAILENNTNELRNLQQIRRSVRARAFVEKQIRLGQKKRLTDMTMEERSKEMNKRAAEIRDEQLGPDPFKLELEVAAYVRGYYMTAALRFVDSVCLSVHGKLFRSISQSIFYYLETQLGIAGSLDGEEVCRNLMEEDATTGRKRRELKQEKHRLTAFSERLARLVEQIREGDNSEHGQSEPATYSNYTGDGMPDVPEVEDDDDVMIVDDGSRL</sequence>
<protein>
    <recommendedName>
        <fullName evidence="4">GED domain-containing protein</fullName>
    </recommendedName>
</protein>
<feature type="compositionally biased region" description="Polar residues" evidence="3">
    <location>
        <begin position="482"/>
        <end position="502"/>
    </location>
</feature>
<dbReference type="AlphaFoldDB" id="A0A2J6TR04"/>
<feature type="domain" description="GED" evidence="4">
    <location>
        <begin position="731"/>
        <end position="828"/>
    </location>
</feature>